<evidence type="ECO:0000256" key="1">
    <source>
        <dbReference type="SAM" id="MobiDB-lite"/>
    </source>
</evidence>
<gene>
    <name evidence="3" type="ORF">CTOB1V02_LOCUS6037</name>
</gene>
<keyword evidence="2" id="KW-0472">Membrane</keyword>
<sequence>MDKLDQKHIIPWRAVCLVIASVDMGFSVGLVIVVMLFIVVPTVPEIPFLVLAACLGVIAIPFAIGILVSAWFDCKGPYLFYVLWKPIQVSGMITLVVLACTDEKLSEQIAWLVFAPMVLIIIILFDAFSIGLVIALIIMEHGKSYDMLIVAFTVAVVIIAIPFAVGLIIGAGYDCKGSYIPYVFWKPFHVGIIAVLCVLTSLQVTSSEHQGLDIFLAVIRGLIALYHMFAFTWVFFAIIFQRSPWCTMASHLGGRHPPEPPSAPPPPSSGAPPPPPPPAPPAPPSSPSQRNIIG</sequence>
<feature type="compositionally biased region" description="Pro residues" evidence="1">
    <location>
        <begin position="259"/>
        <end position="286"/>
    </location>
</feature>
<feature type="transmembrane region" description="Helical" evidence="2">
    <location>
        <begin position="214"/>
        <end position="240"/>
    </location>
</feature>
<keyword evidence="2" id="KW-1133">Transmembrane helix</keyword>
<name>A0A7R8ZQ60_9CRUS</name>
<keyword evidence="2" id="KW-0812">Transmembrane</keyword>
<proteinExistence type="predicted"/>
<evidence type="ECO:0000313" key="3">
    <source>
        <dbReference type="EMBL" id="CAD7228148.1"/>
    </source>
</evidence>
<dbReference type="EMBL" id="OB661405">
    <property type="protein sequence ID" value="CAD7228148.1"/>
    <property type="molecule type" value="Genomic_DNA"/>
</dbReference>
<accession>A0A7R8ZQ60</accession>
<feature type="transmembrane region" description="Helical" evidence="2">
    <location>
        <begin position="78"/>
        <end position="99"/>
    </location>
</feature>
<feature type="transmembrane region" description="Helical" evidence="2">
    <location>
        <begin position="46"/>
        <end position="71"/>
    </location>
</feature>
<feature type="transmembrane region" description="Helical" evidence="2">
    <location>
        <begin position="12"/>
        <end position="40"/>
    </location>
</feature>
<dbReference type="AlphaFoldDB" id="A0A7R8ZQ60"/>
<organism evidence="3">
    <name type="scientific">Cyprideis torosa</name>
    <dbReference type="NCBI Taxonomy" id="163714"/>
    <lineage>
        <taxon>Eukaryota</taxon>
        <taxon>Metazoa</taxon>
        <taxon>Ecdysozoa</taxon>
        <taxon>Arthropoda</taxon>
        <taxon>Crustacea</taxon>
        <taxon>Oligostraca</taxon>
        <taxon>Ostracoda</taxon>
        <taxon>Podocopa</taxon>
        <taxon>Podocopida</taxon>
        <taxon>Cytherocopina</taxon>
        <taxon>Cytheroidea</taxon>
        <taxon>Cytherideidae</taxon>
        <taxon>Cyprideis</taxon>
    </lineage>
</organism>
<reference evidence="3" key="1">
    <citation type="submission" date="2020-11" db="EMBL/GenBank/DDBJ databases">
        <authorList>
            <person name="Tran Van P."/>
        </authorList>
    </citation>
    <scope>NUCLEOTIDE SEQUENCE</scope>
</reference>
<feature type="transmembrane region" description="Helical" evidence="2">
    <location>
        <begin position="111"/>
        <end position="137"/>
    </location>
</feature>
<feature type="transmembrane region" description="Helical" evidence="2">
    <location>
        <begin position="179"/>
        <end position="202"/>
    </location>
</feature>
<feature type="transmembrane region" description="Helical" evidence="2">
    <location>
        <begin position="149"/>
        <end position="173"/>
    </location>
</feature>
<feature type="region of interest" description="Disordered" evidence="1">
    <location>
        <begin position="254"/>
        <end position="294"/>
    </location>
</feature>
<evidence type="ECO:0000256" key="2">
    <source>
        <dbReference type="SAM" id="Phobius"/>
    </source>
</evidence>
<protein>
    <submittedName>
        <fullName evidence="3">Uncharacterized protein</fullName>
    </submittedName>
</protein>